<comment type="caution">
    <text evidence="3">The sequence shown here is derived from an EMBL/GenBank/DDBJ whole genome shotgun (WGS) entry which is preliminary data.</text>
</comment>
<dbReference type="EMBL" id="JRGF01000001">
    <property type="protein sequence ID" value="KHE42971.1"/>
    <property type="molecule type" value="Genomic_DNA"/>
</dbReference>
<dbReference type="RefSeq" id="WP_035471189.1">
    <property type="nucleotide sequence ID" value="NZ_JRGF01000001.1"/>
</dbReference>
<evidence type="ECO:0000259" key="1">
    <source>
        <dbReference type="Pfam" id="PF13004"/>
    </source>
</evidence>
<name>A0ABR4YLK7_9BACT</name>
<dbReference type="InterPro" id="IPR024361">
    <property type="entry name" value="BACON"/>
</dbReference>
<keyword evidence="4" id="KW-1185">Reference proteome</keyword>
<evidence type="ECO:0000259" key="2">
    <source>
        <dbReference type="Pfam" id="PF19190"/>
    </source>
</evidence>
<proteinExistence type="predicted"/>
<protein>
    <recommendedName>
        <fullName evidence="1 2">BACON domain-containing protein</fullName>
    </recommendedName>
</protein>
<feature type="domain" description="BACON" evidence="1">
    <location>
        <begin position="63"/>
        <end position="119"/>
    </location>
</feature>
<dbReference type="InterPro" id="IPR013783">
    <property type="entry name" value="Ig-like_fold"/>
</dbReference>
<dbReference type="Pfam" id="PF19190">
    <property type="entry name" value="BACON_2"/>
    <property type="match status" value="1"/>
</dbReference>
<accession>A0ABR4YLK7</accession>
<evidence type="ECO:0000313" key="3">
    <source>
        <dbReference type="EMBL" id="KHE42971.1"/>
    </source>
</evidence>
<gene>
    <name evidence="3" type="ORF">LG35_00440</name>
</gene>
<dbReference type="PROSITE" id="PS51257">
    <property type="entry name" value="PROKAR_LIPOPROTEIN"/>
    <property type="match status" value="1"/>
</dbReference>
<dbReference type="Proteomes" id="UP000030889">
    <property type="component" value="Unassembled WGS sequence"/>
</dbReference>
<evidence type="ECO:0000313" key="4">
    <source>
        <dbReference type="Proteomes" id="UP000030889"/>
    </source>
</evidence>
<dbReference type="Gene3D" id="2.60.40.10">
    <property type="entry name" value="Immunoglobulins"/>
    <property type="match status" value="3"/>
</dbReference>
<dbReference type="CDD" id="cd14948">
    <property type="entry name" value="BACON"/>
    <property type="match status" value="2"/>
</dbReference>
<organism evidence="3 4">
    <name type="scientific">Alistipes inops</name>
    <dbReference type="NCBI Taxonomy" id="1501391"/>
    <lineage>
        <taxon>Bacteria</taxon>
        <taxon>Pseudomonadati</taxon>
        <taxon>Bacteroidota</taxon>
        <taxon>Bacteroidia</taxon>
        <taxon>Bacteroidales</taxon>
        <taxon>Rikenellaceae</taxon>
        <taxon>Alistipes</taxon>
    </lineage>
</organism>
<feature type="domain" description="BACON" evidence="2">
    <location>
        <begin position="130"/>
        <end position="201"/>
    </location>
</feature>
<reference evidence="3 4" key="1">
    <citation type="submission" date="2014-09" db="EMBL/GenBank/DDBJ databases">
        <title>Alistipes sp. 627, sp. nov., a novel member of the family Rikenellaceae isolated from human faeces.</title>
        <authorList>
            <person name="Shkoporov A.N."/>
            <person name="Chaplin A.V."/>
            <person name="Motuzova O.V."/>
            <person name="Kafarskaia L.I."/>
            <person name="Khokhlova E.V."/>
            <person name="Efimov B.A."/>
        </authorList>
    </citation>
    <scope>NUCLEOTIDE SEQUENCE [LARGE SCALE GENOMIC DNA]</scope>
    <source>
        <strain evidence="3 4">627</strain>
    </source>
</reference>
<sequence>MEKRLCVIAAACLAAVSCTTKGENEPQPSLEVSPTSLIFAAAAAPAQEVTVTAVGTDWEYELVGNASEWVTVTEDRTKGLLTVGVQDNPQAEQRTASLTVNAAGGSGIKVKDKTVTIVQQPSDTPVVYSITVEPASLTFEAEGAATQKVTVMTEGEGLTWRTEVDEAARGWLTVTEGEGQFAVAVSDNPDTVERAGNITVIPSEESASPKVVRVVQKEKVIPPSLDIALSNGATPEEGFVFDYLGENQNYSIDVRAVNIDWDYRVEYDSAATDWITVRKNELSDRVGLMVLLNNNKNEAADPRSGRIVIYTGEEGIGPYEVKVTQTGKPEFQSTILENVEVGTVTGTRAIVYPNNDKRQLAYTEWNITLWGSGIEFVSKFGKYTGSGELLQLELATNPIEKNEEGIYVIPDGTYALAPNFDGKNEDGTSVVPEPFTVSGGERGLWNHPSTAKGTWYLRMQDDKYNGEEARITGGTLAVTGTGDGNYRLEWDFISDAMYHTTGSYEGPLALEVVG</sequence>
<dbReference type="Pfam" id="PF13004">
    <property type="entry name" value="BACON"/>
    <property type="match status" value="1"/>
</dbReference>